<dbReference type="Gene3D" id="1.20.930.20">
    <property type="entry name" value="Adaptor protein Cbl, N-terminal domain"/>
    <property type="match status" value="1"/>
</dbReference>
<evidence type="ECO:0000313" key="2">
    <source>
        <dbReference type="EnsemblPlants" id="TraesCS3B02G559600.1.cds1"/>
    </source>
</evidence>
<dbReference type="SMR" id="A0A3B6FYI5"/>
<dbReference type="GO" id="GO:0007166">
    <property type="term" value="P:cell surface receptor signaling pathway"/>
    <property type="evidence" value="ECO:0007669"/>
    <property type="project" value="InterPro"/>
</dbReference>
<dbReference type="OMA" id="DQMMEGM"/>
<dbReference type="InterPro" id="IPR036537">
    <property type="entry name" value="Adaptor_Cbl_N_dom_sf"/>
</dbReference>
<reference evidence="2" key="2">
    <citation type="submission" date="2018-10" db="UniProtKB">
        <authorList>
            <consortium name="EnsemblPlants"/>
        </authorList>
    </citation>
    <scope>IDENTIFICATION</scope>
</reference>
<dbReference type="PANTHER" id="PTHR35832:SF9">
    <property type="entry name" value="OS12G0276800 PROTEIN"/>
    <property type="match status" value="1"/>
</dbReference>
<reference evidence="2" key="1">
    <citation type="submission" date="2018-08" db="EMBL/GenBank/DDBJ databases">
        <authorList>
            <person name="Rossello M."/>
        </authorList>
    </citation>
    <scope>NUCLEOTIDE SEQUENCE [LARGE SCALE GENOMIC DNA]</scope>
    <source>
        <strain evidence="2">cv. Chinese Spring</strain>
    </source>
</reference>
<dbReference type="Gramene" id="TraesCS3B03G1391700.1">
    <property type="protein sequence ID" value="TraesCS3B03G1391700.1.CDS1"/>
    <property type="gene ID" value="TraesCS3B03G1391700"/>
</dbReference>
<evidence type="ECO:0000259" key="1">
    <source>
        <dbReference type="Pfam" id="PF22215"/>
    </source>
</evidence>
<evidence type="ECO:0000313" key="3">
    <source>
        <dbReference type="Proteomes" id="UP000019116"/>
    </source>
</evidence>
<dbReference type="Proteomes" id="UP000019116">
    <property type="component" value="Chromosome 3B"/>
</dbReference>
<accession>A0A3B6FYI5</accession>
<dbReference type="InterPro" id="IPR059179">
    <property type="entry name" value="MLKL-like_MCAfunc"/>
</dbReference>
<organism evidence="2">
    <name type="scientific">Triticum aestivum</name>
    <name type="common">Wheat</name>
    <dbReference type="NCBI Taxonomy" id="4565"/>
    <lineage>
        <taxon>Eukaryota</taxon>
        <taxon>Viridiplantae</taxon>
        <taxon>Streptophyta</taxon>
        <taxon>Embryophyta</taxon>
        <taxon>Tracheophyta</taxon>
        <taxon>Spermatophyta</taxon>
        <taxon>Magnoliopsida</taxon>
        <taxon>Liliopsida</taxon>
        <taxon>Poales</taxon>
        <taxon>Poaceae</taxon>
        <taxon>BOP clade</taxon>
        <taxon>Pooideae</taxon>
        <taxon>Triticodae</taxon>
        <taxon>Triticeae</taxon>
        <taxon>Triticinae</taxon>
        <taxon>Triticum</taxon>
    </lineage>
</organism>
<dbReference type="Gramene" id="TraesRN3B0101398000.1">
    <property type="protein sequence ID" value="TraesRN3B0101398000.1"/>
    <property type="gene ID" value="TraesRN3B0101398000"/>
</dbReference>
<dbReference type="OrthoDB" id="627753at2759"/>
<dbReference type="InterPro" id="IPR054000">
    <property type="entry name" value="MLKL_N"/>
</dbReference>
<dbReference type="EnsemblPlants" id="TraesCS3B02G559600.1">
    <property type="protein sequence ID" value="TraesCS3B02G559600.1.cds1"/>
    <property type="gene ID" value="TraesCS3B02G559600"/>
</dbReference>
<name>A0A3B6FYI5_WHEAT</name>
<dbReference type="Gramene" id="TraesJUL3B03G01790560.1">
    <property type="protein sequence ID" value="TraesJUL3B03G01790560.1.CDS1"/>
    <property type="gene ID" value="TraesJUL3B03G01790560"/>
</dbReference>
<dbReference type="AlphaFoldDB" id="A0A3B6FYI5"/>
<dbReference type="Gramene" id="TraesWEE_scaffold_075270_01G000200.1">
    <property type="protein sequence ID" value="TraesWEE_scaffold_075270_01G000200.1"/>
    <property type="gene ID" value="TraesWEE_scaffold_075270_01G000200"/>
</dbReference>
<dbReference type="Gramene" id="TraesSYM3B03G01798760.1">
    <property type="protein sequence ID" value="TraesSYM3B03G01798760.1.CDS1"/>
    <property type="gene ID" value="TraesSYM3B03G01798760"/>
</dbReference>
<dbReference type="CDD" id="cd21037">
    <property type="entry name" value="MLKL_NTD"/>
    <property type="match status" value="1"/>
</dbReference>
<dbReference type="Gramene" id="TraesCAD_scaffold_073897_01G000100.1">
    <property type="protein sequence ID" value="TraesCAD_scaffold_073897_01G000100.1"/>
    <property type="gene ID" value="TraesCAD_scaffold_073897_01G000100"/>
</dbReference>
<dbReference type="Gramene" id="TraesPARA_EIv1.0_0911470.1">
    <property type="protein sequence ID" value="TraesPARA_EIv1.0_0911470.1.CDS1"/>
    <property type="gene ID" value="TraesPARA_EIv1.0_0911470"/>
</dbReference>
<dbReference type="PANTHER" id="PTHR35832">
    <property type="entry name" value="OS12G0248400 PROTEIN-RELATED"/>
    <property type="match status" value="1"/>
</dbReference>
<proteinExistence type="predicted"/>
<keyword evidence="3" id="KW-1185">Reference proteome</keyword>
<dbReference type="Gramene" id="TraesLAC3B03G01716740.1">
    <property type="protein sequence ID" value="TraesLAC3B03G01716740.1.CDS1"/>
    <property type="gene ID" value="TraesLAC3B03G01716740"/>
</dbReference>
<protein>
    <recommendedName>
        <fullName evidence="1">Mixed lineage kinase domain-containing protein</fullName>
    </recommendedName>
</protein>
<dbReference type="Gramene" id="TraesROB_scaffold_069783_01G000100.1">
    <property type="protein sequence ID" value="TraesROB_scaffold_069783_01G000100.1"/>
    <property type="gene ID" value="TraesROB_scaffold_069783_01G000100"/>
</dbReference>
<sequence>MVDAVGTVTKIVEVALKIKKAADTVKQNEDACKQIKSRVEILSTTLSQHQNNTELMNNSAVRLALDALADILGEALKLVTDCQEEDTNFPCLLYSSGKLSQELMKVEQHISNKNMDATLAIIAFLLPKPIGPVSLPPAQQV</sequence>
<dbReference type="Gramene" id="TraesCS3B02G559600.1">
    <property type="protein sequence ID" value="TraesCS3B02G559600.1.cds1"/>
    <property type="gene ID" value="TraesCS3B02G559600"/>
</dbReference>
<feature type="domain" description="Mixed lineage kinase" evidence="1">
    <location>
        <begin position="9"/>
        <end position="111"/>
    </location>
</feature>
<dbReference type="Gramene" id="TraesNOR3B03G01799850.1">
    <property type="protein sequence ID" value="TraesNOR3B03G01799850.1.CDS1"/>
    <property type="gene ID" value="TraesNOR3B03G01799850"/>
</dbReference>
<dbReference type="Pfam" id="PF22215">
    <property type="entry name" value="MLKL_N"/>
    <property type="match status" value="1"/>
</dbReference>